<proteinExistence type="predicted"/>
<sequence>MLSGVNERKISVCAQTLSSDAGVGSPSASSKADAVGPVPLPSTSSAATLASSSVPRPPTDIGGLNSKPQACFAGVDPQTAPRAPSAAATDSTQRTPRDEIVTSAAVSSLSAVGNDANVIRCRHAERTGPARGCSTMGLRWGNGSETVVNEINNDHLATVDVRHALRRETRNDFLHRCAVQITFLLQHRRHIAFLFSYGFGYERRVSIALQLSVDYPLRVLYSSHRTVLETASSRVLRTQAEMIINIEPYPYYVYIFQKVYNFDILKAVCAPPRRRRPGSTPTRQFNAENVLVGTDPTKTVCVSSTGHFFAWILVGKAFGKKTLFLGSGPARSSRGGRGAARGRRGGGPLIAPLEVL</sequence>
<dbReference type="AlphaFoldDB" id="A0A4C1ZAQ7"/>
<comment type="caution">
    <text evidence="2">The sequence shown here is derived from an EMBL/GenBank/DDBJ whole genome shotgun (WGS) entry which is preliminary data.</text>
</comment>
<reference evidence="2 3" key="1">
    <citation type="journal article" date="2019" name="Commun. Biol.">
        <title>The bagworm genome reveals a unique fibroin gene that provides high tensile strength.</title>
        <authorList>
            <person name="Kono N."/>
            <person name="Nakamura H."/>
            <person name="Ohtoshi R."/>
            <person name="Tomita M."/>
            <person name="Numata K."/>
            <person name="Arakawa K."/>
        </authorList>
    </citation>
    <scope>NUCLEOTIDE SEQUENCE [LARGE SCALE GENOMIC DNA]</scope>
</reference>
<gene>
    <name evidence="2" type="ORF">EVAR_61069_1</name>
</gene>
<feature type="compositionally biased region" description="Low complexity" evidence="1">
    <location>
        <begin position="41"/>
        <end position="53"/>
    </location>
</feature>
<feature type="region of interest" description="Disordered" evidence="1">
    <location>
        <begin position="18"/>
        <end position="62"/>
    </location>
</feature>
<protein>
    <submittedName>
        <fullName evidence="2">Uncharacterized protein</fullName>
    </submittedName>
</protein>
<name>A0A4C1ZAQ7_EUMVA</name>
<feature type="region of interest" description="Disordered" evidence="1">
    <location>
        <begin position="74"/>
        <end position="96"/>
    </location>
</feature>
<evidence type="ECO:0000256" key="1">
    <source>
        <dbReference type="SAM" id="MobiDB-lite"/>
    </source>
</evidence>
<dbReference type="Proteomes" id="UP000299102">
    <property type="component" value="Unassembled WGS sequence"/>
</dbReference>
<evidence type="ECO:0000313" key="2">
    <source>
        <dbReference type="EMBL" id="GBP83675.1"/>
    </source>
</evidence>
<organism evidence="2 3">
    <name type="scientific">Eumeta variegata</name>
    <name type="common">Bagworm moth</name>
    <name type="synonym">Eumeta japonica</name>
    <dbReference type="NCBI Taxonomy" id="151549"/>
    <lineage>
        <taxon>Eukaryota</taxon>
        <taxon>Metazoa</taxon>
        <taxon>Ecdysozoa</taxon>
        <taxon>Arthropoda</taxon>
        <taxon>Hexapoda</taxon>
        <taxon>Insecta</taxon>
        <taxon>Pterygota</taxon>
        <taxon>Neoptera</taxon>
        <taxon>Endopterygota</taxon>
        <taxon>Lepidoptera</taxon>
        <taxon>Glossata</taxon>
        <taxon>Ditrysia</taxon>
        <taxon>Tineoidea</taxon>
        <taxon>Psychidae</taxon>
        <taxon>Oiketicinae</taxon>
        <taxon>Eumeta</taxon>
    </lineage>
</organism>
<accession>A0A4C1ZAQ7</accession>
<keyword evidence="3" id="KW-1185">Reference proteome</keyword>
<evidence type="ECO:0000313" key="3">
    <source>
        <dbReference type="Proteomes" id="UP000299102"/>
    </source>
</evidence>
<dbReference type="EMBL" id="BGZK01001632">
    <property type="protein sequence ID" value="GBP83675.1"/>
    <property type="molecule type" value="Genomic_DNA"/>
</dbReference>